<protein>
    <submittedName>
        <fullName evidence="7">Membrane protein, major facilitator superfamily</fullName>
    </submittedName>
</protein>
<sequence>MVCFSSQLYSRAFWAMSLANFSTAASFGVFFLFPLFIEARGGSEADIGIIMGVFGLAATLCRPWVSGLVDRIGRRRSFTVGSLMMVGLPVGYMLLSGPLAGFYPGLMLLRILHGVGMALCFTAAFTFVADIVPPERLNEGIGIFGISGLVGMAVGPALAEFALHRYGFFAMFVVASLLAGVGLVAHLPLSEPVIERQARDVDTSFLDVLKRPKITTVALLAILFGLGQASTGNFVAPLAAARQVVHVSLFFVAYSVAAALVRIGGGRLADRVGELRVIPYALVITGGGLLALSVAYQAWSLTLAGAVTGCGHGLLFPSLNSLAVRDEPGGIRGKITGIYTGALDGGNFCGSILLGYIGEWLGLQILFMVAGLALFSGLVVLPWGLRRQAP</sequence>
<evidence type="ECO:0000256" key="4">
    <source>
        <dbReference type="ARBA" id="ARBA00023136"/>
    </source>
</evidence>
<dbReference type="PROSITE" id="PS50850">
    <property type="entry name" value="MFS"/>
    <property type="match status" value="1"/>
</dbReference>
<dbReference type="InterPro" id="IPR005829">
    <property type="entry name" value="Sugar_transporter_CS"/>
</dbReference>
<evidence type="ECO:0000256" key="5">
    <source>
        <dbReference type="SAM" id="Phobius"/>
    </source>
</evidence>
<reference evidence="7 8" key="2">
    <citation type="journal article" date="2012" name="BMC Genomics">
        <title>The genome of Pelobacter carbinolicus reveals surprising metabolic capabilities and physiological features.</title>
        <authorList>
            <person name="Aklujkar M."/>
            <person name="Haveman S.A."/>
            <person name="Didonato R.Jr."/>
            <person name="Chertkov O."/>
            <person name="Han C.S."/>
            <person name="Land M.L."/>
            <person name="Brown P."/>
            <person name="Lovley D.R."/>
        </authorList>
    </citation>
    <scope>NUCLEOTIDE SEQUENCE [LARGE SCALE GENOMIC DNA]</scope>
    <source>
        <strain evidence="8">DSM 2380 / NBRC 103641 / GraBd1</strain>
    </source>
</reference>
<feature type="transmembrane region" description="Helical" evidence="5">
    <location>
        <begin position="77"/>
        <end position="95"/>
    </location>
</feature>
<dbReference type="GO" id="GO:0022857">
    <property type="term" value="F:transmembrane transporter activity"/>
    <property type="evidence" value="ECO:0007669"/>
    <property type="project" value="InterPro"/>
</dbReference>
<keyword evidence="4 5" id="KW-0472">Membrane</keyword>
<feature type="transmembrane region" description="Helical" evidence="5">
    <location>
        <begin position="168"/>
        <end position="189"/>
    </location>
</feature>
<dbReference type="PROSITE" id="PS00216">
    <property type="entry name" value="SUGAR_TRANSPORT_1"/>
    <property type="match status" value="1"/>
</dbReference>
<feature type="domain" description="Major facilitator superfamily (MFS) profile" evidence="6">
    <location>
        <begin position="1"/>
        <end position="388"/>
    </location>
</feature>
<dbReference type="EMBL" id="CP000142">
    <property type="protein sequence ID" value="ABA89707.1"/>
    <property type="molecule type" value="Genomic_DNA"/>
</dbReference>
<evidence type="ECO:0000313" key="7">
    <source>
        <dbReference type="EMBL" id="ABA89707.1"/>
    </source>
</evidence>
<gene>
    <name evidence="7" type="ordered locus">Pcar_2468</name>
</gene>
<dbReference type="PANTHER" id="PTHR23531:SF1">
    <property type="entry name" value="QUINOLENE RESISTANCE PROTEIN NORA"/>
    <property type="match status" value="1"/>
</dbReference>
<keyword evidence="3 5" id="KW-1133">Transmembrane helix</keyword>
<evidence type="ECO:0000259" key="6">
    <source>
        <dbReference type="PROSITE" id="PS50850"/>
    </source>
</evidence>
<dbReference type="KEGG" id="pca:Pcar_2468"/>
<feature type="transmembrane region" description="Helical" evidence="5">
    <location>
        <begin position="217"/>
        <end position="239"/>
    </location>
</feature>
<accession>Q3A1Q0</accession>
<dbReference type="Gene3D" id="1.20.1250.20">
    <property type="entry name" value="MFS general substrate transporter like domains"/>
    <property type="match status" value="1"/>
</dbReference>
<dbReference type="RefSeq" id="WP_011342234.1">
    <property type="nucleotide sequence ID" value="NC_007498.2"/>
</dbReference>
<evidence type="ECO:0000256" key="2">
    <source>
        <dbReference type="ARBA" id="ARBA00022692"/>
    </source>
</evidence>
<dbReference type="GO" id="GO:0016020">
    <property type="term" value="C:membrane"/>
    <property type="evidence" value="ECO:0007669"/>
    <property type="project" value="UniProtKB-SubCell"/>
</dbReference>
<dbReference type="HOGENOM" id="CLU_001265_10_13_7"/>
<comment type="subcellular location">
    <subcellularLocation>
        <location evidence="1">Membrane</location>
        <topology evidence="1">Multi-pass membrane protein</topology>
    </subcellularLocation>
</comment>
<feature type="transmembrane region" description="Helical" evidence="5">
    <location>
        <begin position="47"/>
        <end position="65"/>
    </location>
</feature>
<dbReference type="InterPro" id="IPR036259">
    <property type="entry name" value="MFS_trans_sf"/>
</dbReference>
<dbReference type="CDD" id="cd17489">
    <property type="entry name" value="MFS_YfcJ_like"/>
    <property type="match status" value="1"/>
</dbReference>
<feature type="transmembrane region" description="Helical" evidence="5">
    <location>
        <begin position="363"/>
        <end position="385"/>
    </location>
</feature>
<feature type="transmembrane region" description="Helical" evidence="5">
    <location>
        <begin position="12"/>
        <end position="35"/>
    </location>
</feature>
<dbReference type="AlphaFoldDB" id="Q3A1Q0"/>
<feature type="transmembrane region" description="Helical" evidence="5">
    <location>
        <begin position="277"/>
        <end position="296"/>
    </location>
</feature>
<dbReference type="InterPro" id="IPR020846">
    <property type="entry name" value="MFS_dom"/>
</dbReference>
<evidence type="ECO:0000313" key="8">
    <source>
        <dbReference type="Proteomes" id="UP000002534"/>
    </source>
</evidence>
<organism evidence="7 8">
    <name type="scientific">Syntrophotalea carbinolica (strain DSM 2380 / NBRC 103641 / GraBd1)</name>
    <name type="common">Pelobacter carbinolicus</name>
    <dbReference type="NCBI Taxonomy" id="338963"/>
    <lineage>
        <taxon>Bacteria</taxon>
        <taxon>Pseudomonadati</taxon>
        <taxon>Thermodesulfobacteriota</taxon>
        <taxon>Desulfuromonadia</taxon>
        <taxon>Desulfuromonadales</taxon>
        <taxon>Syntrophotaleaceae</taxon>
        <taxon>Syntrophotalea</taxon>
    </lineage>
</organism>
<evidence type="ECO:0000256" key="3">
    <source>
        <dbReference type="ARBA" id="ARBA00022989"/>
    </source>
</evidence>
<dbReference type="SUPFAM" id="SSF103473">
    <property type="entry name" value="MFS general substrate transporter"/>
    <property type="match status" value="1"/>
</dbReference>
<dbReference type="Pfam" id="PF07690">
    <property type="entry name" value="MFS_1"/>
    <property type="match status" value="1"/>
</dbReference>
<reference evidence="8" key="1">
    <citation type="submission" date="2005-10" db="EMBL/GenBank/DDBJ databases">
        <title>Complete sequence of Pelobacter carbinolicus DSM 2380.</title>
        <authorList>
            <person name="Copeland A."/>
            <person name="Lucas S."/>
            <person name="Lapidus A."/>
            <person name="Barry K."/>
            <person name="Detter J.C."/>
            <person name="Glavina T."/>
            <person name="Hammon N."/>
            <person name="Israni S."/>
            <person name="Pitluck S."/>
            <person name="Chertkov O."/>
            <person name="Schmutz J."/>
            <person name="Larimer F."/>
            <person name="Land M."/>
            <person name="Kyrpides N."/>
            <person name="Ivanova N."/>
            <person name="Richardson P."/>
        </authorList>
    </citation>
    <scope>NUCLEOTIDE SEQUENCE [LARGE SCALE GENOMIC DNA]</scope>
    <source>
        <strain evidence="8">DSM 2380 / NBRC 103641 / GraBd1</strain>
    </source>
</reference>
<proteinExistence type="predicted"/>
<dbReference type="InterPro" id="IPR052714">
    <property type="entry name" value="MFS_Exporter"/>
</dbReference>
<keyword evidence="2 5" id="KW-0812">Transmembrane</keyword>
<dbReference type="Proteomes" id="UP000002534">
    <property type="component" value="Chromosome"/>
</dbReference>
<evidence type="ECO:0000256" key="1">
    <source>
        <dbReference type="ARBA" id="ARBA00004141"/>
    </source>
</evidence>
<feature type="transmembrane region" description="Helical" evidence="5">
    <location>
        <begin position="141"/>
        <end position="162"/>
    </location>
</feature>
<feature type="transmembrane region" description="Helical" evidence="5">
    <location>
        <begin position="245"/>
        <end position="265"/>
    </location>
</feature>
<dbReference type="PANTHER" id="PTHR23531">
    <property type="entry name" value="QUINOLENE RESISTANCE PROTEIN NORA"/>
    <property type="match status" value="1"/>
</dbReference>
<keyword evidence="8" id="KW-1185">Reference proteome</keyword>
<feature type="transmembrane region" description="Helical" evidence="5">
    <location>
        <begin position="107"/>
        <end position="129"/>
    </location>
</feature>
<name>Q3A1Q0_SYNC1</name>
<dbReference type="InterPro" id="IPR011701">
    <property type="entry name" value="MFS"/>
</dbReference>
<dbReference type="eggNOG" id="COG2814">
    <property type="taxonomic scope" value="Bacteria"/>
</dbReference>